<dbReference type="PANTHER" id="PTHR10742">
    <property type="entry name" value="FLAVIN MONOAMINE OXIDASE"/>
    <property type="match status" value="1"/>
</dbReference>
<dbReference type="Pfam" id="PF01593">
    <property type="entry name" value="Amino_oxidase"/>
    <property type="match status" value="2"/>
</dbReference>
<dbReference type="RefSeq" id="WP_125326096.1">
    <property type="nucleotide sequence ID" value="NZ_CP034328.1"/>
</dbReference>
<comment type="catalytic activity">
    <reaction evidence="6">
        <text>L-tryptophan + O2 = indole-3-acetamide + CO2 + H2O</text>
        <dbReference type="Rhea" id="RHEA:16165"/>
        <dbReference type="ChEBI" id="CHEBI:15377"/>
        <dbReference type="ChEBI" id="CHEBI:15379"/>
        <dbReference type="ChEBI" id="CHEBI:16031"/>
        <dbReference type="ChEBI" id="CHEBI:16526"/>
        <dbReference type="ChEBI" id="CHEBI:57912"/>
        <dbReference type="EC" id="1.13.12.3"/>
    </reaction>
</comment>
<gene>
    <name evidence="8" type="ORF">EI545_14285</name>
</gene>
<dbReference type="Proteomes" id="UP000282002">
    <property type="component" value="Chromosome"/>
</dbReference>
<name>A0A3S8U8F9_9RHOB</name>
<dbReference type="InterPro" id="IPR036188">
    <property type="entry name" value="FAD/NAD-bd_sf"/>
</dbReference>
<organism evidence="8 9">
    <name type="scientific">Tabrizicola piscis</name>
    <dbReference type="NCBI Taxonomy" id="2494374"/>
    <lineage>
        <taxon>Bacteria</taxon>
        <taxon>Pseudomonadati</taxon>
        <taxon>Pseudomonadota</taxon>
        <taxon>Alphaproteobacteria</taxon>
        <taxon>Rhodobacterales</taxon>
        <taxon>Paracoccaceae</taxon>
        <taxon>Tabrizicola</taxon>
    </lineage>
</organism>
<evidence type="ECO:0000256" key="5">
    <source>
        <dbReference type="ARBA" id="ARBA00023070"/>
    </source>
</evidence>
<dbReference type="SUPFAM" id="SSF54373">
    <property type="entry name" value="FAD-linked reductases, C-terminal domain"/>
    <property type="match status" value="1"/>
</dbReference>
<dbReference type="InterPro" id="IPR050281">
    <property type="entry name" value="Flavin_monoamine_oxidase"/>
</dbReference>
<evidence type="ECO:0000313" key="8">
    <source>
        <dbReference type="EMBL" id="AZL59901.1"/>
    </source>
</evidence>
<proteinExistence type="inferred from homology"/>
<dbReference type="PANTHER" id="PTHR10742:SF410">
    <property type="entry name" value="LYSINE-SPECIFIC HISTONE DEMETHYLASE 2"/>
    <property type="match status" value="1"/>
</dbReference>
<keyword evidence="9" id="KW-1185">Reference proteome</keyword>
<evidence type="ECO:0000256" key="4">
    <source>
        <dbReference type="ARBA" id="ARBA00017871"/>
    </source>
</evidence>
<dbReference type="GO" id="GO:0009851">
    <property type="term" value="P:auxin biosynthetic process"/>
    <property type="evidence" value="ECO:0007669"/>
    <property type="project" value="UniProtKB-KW"/>
</dbReference>
<evidence type="ECO:0000256" key="6">
    <source>
        <dbReference type="ARBA" id="ARBA00047321"/>
    </source>
</evidence>
<evidence type="ECO:0000259" key="7">
    <source>
        <dbReference type="Pfam" id="PF01593"/>
    </source>
</evidence>
<dbReference type="InterPro" id="IPR002937">
    <property type="entry name" value="Amino_oxidase"/>
</dbReference>
<reference evidence="8 9" key="1">
    <citation type="submission" date="2018-12" db="EMBL/GenBank/DDBJ databases">
        <title>Complete genome sequencing of Tabrizicola sp. K13M18.</title>
        <authorList>
            <person name="Bae J.-W."/>
        </authorList>
    </citation>
    <scope>NUCLEOTIDE SEQUENCE [LARGE SCALE GENOMIC DNA]</scope>
    <source>
        <strain evidence="8 9">K13M18</strain>
    </source>
</reference>
<dbReference type="EC" id="1.13.12.3" evidence="3"/>
<keyword evidence="5" id="KW-0073">Auxin biosynthesis</keyword>
<dbReference type="OrthoDB" id="9790035at2"/>
<feature type="domain" description="Amine oxidase" evidence="7">
    <location>
        <begin position="167"/>
        <end position="405"/>
    </location>
</feature>
<evidence type="ECO:0000256" key="1">
    <source>
        <dbReference type="ARBA" id="ARBA00004814"/>
    </source>
</evidence>
<evidence type="ECO:0000313" key="9">
    <source>
        <dbReference type="Proteomes" id="UP000282002"/>
    </source>
</evidence>
<feature type="domain" description="Amine oxidase" evidence="7">
    <location>
        <begin position="14"/>
        <end position="100"/>
    </location>
</feature>
<dbReference type="KEGG" id="taw:EI545_14285"/>
<evidence type="ECO:0000256" key="3">
    <source>
        <dbReference type="ARBA" id="ARBA00012535"/>
    </source>
</evidence>
<dbReference type="SUPFAM" id="SSF51905">
    <property type="entry name" value="FAD/NAD(P)-binding domain"/>
    <property type="match status" value="1"/>
</dbReference>
<comment type="similarity">
    <text evidence="2">Belongs to the tryptophan 2-monooxygenase family.</text>
</comment>
<dbReference type="EMBL" id="CP034328">
    <property type="protein sequence ID" value="AZL59901.1"/>
    <property type="molecule type" value="Genomic_DNA"/>
</dbReference>
<evidence type="ECO:0000256" key="2">
    <source>
        <dbReference type="ARBA" id="ARBA00005833"/>
    </source>
</evidence>
<dbReference type="AlphaFoldDB" id="A0A3S8U8F9"/>
<accession>A0A3S8U8F9</accession>
<dbReference type="Gene3D" id="3.50.50.60">
    <property type="entry name" value="FAD/NAD(P)-binding domain"/>
    <property type="match status" value="1"/>
</dbReference>
<protein>
    <recommendedName>
        <fullName evidence="4">Tryptophan 2-monooxygenase</fullName>
        <ecNumber evidence="3">1.13.12.3</ecNumber>
    </recommendedName>
</protein>
<dbReference type="GO" id="GO:0050361">
    <property type="term" value="F:tryptophan 2-monooxygenase activity"/>
    <property type="evidence" value="ECO:0007669"/>
    <property type="project" value="UniProtKB-EC"/>
</dbReference>
<comment type="pathway">
    <text evidence="1">Plant hormone metabolism; auxin biosynthesis.</text>
</comment>
<sequence>MTDVDVVVVGAGCAGLAAAKRLRASGASFVVLEAMGRIGGRAWTTSDDFGVPFDIGCAWLHAADRNPFFTEAQAAGWTLQHHDMGLDHLWFGKRRATDAEMAAERLAEAELAACIERHRSGDDRLSSVVEACHALRVSATFAGPMDFGADDDEISVADYRSAADLDPNYFTKEGFGALIHRWGADVPVQLATPVRRIRWDGPGVEVETAKGTVRARAVIVTVSTGVLAFEEIAFSPDLPDPHQEAIFDLPMGLLTKVPVKVEGTRLGLSPFDDLLMERHARHDLYFLAFPFDLDLMVGFVGGDFAWEMEAAGREAAVDFVTDRLVDMFGSDARKAVTHGAMTHWGAERYVRGGYAAARPGKAAARQVLAEPVGERIWFAGEALAGSLKQTAAGARLSGETVAGKVALWLSHQKHPA</sequence>